<feature type="signal peptide" evidence="1">
    <location>
        <begin position="1"/>
        <end position="24"/>
    </location>
</feature>
<feature type="chain" id="PRO_5047243645" description="Beta/Gamma crystallin" evidence="1">
    <location>
        <begin position="25"/>
        <end position="116"/>
    </location>
</feature>
<evidence type="ECO:0000256" key="1">
    <source>
        <dbReference type="SAM" id="SignalP"/>
    </source>
</evidence>
<sequence>MRTRILALAGAALTAAALASPAPAAARPAAQATGEDAGRLEVYAAPGLGYKELRVPDGCHDYDSTRRVSFADAEPIATYRFYSGPGCTGHVVGAGRDDSQWMPALDGVRSVRIDFE</sequence>
<keyword evidence="1" id="KW-0732">Signal</keyword>
<proteinExistence type="predicted"/>
<evidence type="ECO:0000313" key="3">
    <source>
        <dbReference type="Proteomes" id="UP001499993"/>
    </source>
</evidence>
<dbReference type="PROSITE" id="PS51318">
    <property type="entry name" value="TAT"/>
    <property type="match status" value="1"/>
</dbReference>
<organism evidence="2 3">
    <name type="scientific">Streptomonospora halophila</name>
    <dbReference type="NCBI Taxonomy" id="427369"/>
    <lineage>
        <taxon>Bacteria</taxon>
        <taxon>Bacillati</taxon>
        <taxon>Actinomycetota</taxon>
        <taxon>Actinomycetes</taxon>
        <taxon>Streptosporangiales</taxon>
        <taxon>Nocardiopsidaceae</taxon>
        <taxon>Streptomonospora</taxon>
    </lineage>
</organism>
<comment type="caution">
    <text evidence="2">The sequence shown here is derived from an EMBL/GenBank/DDBJ whole genome shotgun (WGS) entry which is preliminary data.</text>
</comment>
<gene>
    <name evidence="2" type="ORF">GCM10023224_21330</name>
</gene>
<evidence type="ECO:0008006" key="4">
    <source>
        <dbReference type="Google" id="ProtNLM"/>
    </source>
</evidence>
<accession>A0ABP9GDU5</accession>
<dbReference type="Proteomes" id="UP001499993">
    <property type="component" value="Unassembled WGS sequence"/>
</dbReference>
<name>A0ABP9GDU5_9ACTN</name>
<protein>
    <recommendedName>
        <fullName evidence="4">Beta/Gamma crystallin</fullName>
    </recommendedName>
</protein>
<evidence type="ECO:0000313" key="2">
    <source>
        <dbReference type="EMBL" id="GAA4939539.1"/>
    </source>
</evidence>
<dbReference type="InterPro" id="IPR006311">
    <property type="entry name" value="TAT_signal"/>
</dbReference>
<reference evidence="3" key="1">
    <citation type="journal article" date="2019" name="Int. J. Syst. Evol. Microbiol.">
        <title>The Global Catalogue of Microorganisms (GCM) 10K type strain sequencing project: providing services to taxonomists for standard genome sequencing and annotation.</title>
        <authorList>
            <consortium name="The Broad Institute Genomics Platform"/>
            <consortium name="The Broad Institute Genome Sequencing Center for Infectious Disease"/>
            <person name="Wu L."/>
            <person name="Ma J."/>
        </authorList>
    </citation>
    <scope>NUCLEOTIDE SEQUENCE [LARGE SCALE GENOMIC DNA]</scope>
    <source>
        <strain evidence="3">JCM 18123</strain>
    </source>
</reference>
<dbReference type="RefSeq" id="WP_344142675.1">
    <property type="nucleotide sequence ID" value="NZ_BAABIK010000009.1"/>
</dbReference>
<dbReference type="EMBL" id="BAABIK010000009">
    <property type="protein sequence ID" value="GAA4939539.1"/>
    <property type="molecule type" value="Genomic_DNA"/>
</dbReference>
<keyword evidence="3" id="KW-1185">Reference proteome</keyword>